<comment type="caution">
    <text evidence="3">The sequence shown here is derived from an EMBL/GenBank/DDBJ whole genome shotgun (WGS) entry which is preliminary data.</text>
</comment>
<dbReference type="AlphaFoldDB" id="A0A2T7NWD5"/>
<name>A0A2T7NWD5_POMCA</name>
<dbReference type="Pfam" id="PF00498">
    <property type="entry name" value="FHA"/>
    <property type="match status" value="1"/>
</dbReference>
<organism evidence="3 4">
    <name type="scientific">Pomacea canaliculata</name>
    <name type="common">Golden apple snail</name>
    <dbReference type="NCBI Taxonomy" id="400727"/>
    <lineage>
        <taxon>Eukaryota</taxon>
        <taxon>Metazoa</taxon>
        <taxon>Spiralia</taxon>
        <taxon>Lophotrochozoa</taxon>
        <taxon>Mollusca</taxon>
        <taxon>Gastropoda</taxon>
        <taxon>Caenogastropoda</taxon>
        <taxon>Architaenioglossa</taxon>
        <taxon>Ampullarioidea</taxon>
        <taxon>Ampullariidae</taxon>
        <taxon>Pomacea</taxon>
    </lineage>
</organism>
<dbReference type="InterPro" id="IPR000253">
    <property type="entry name" value="FHA_dom"/>
</dbReference>
<dbReference type="SUPFAM" id="SSF49879">
    <property type="entry name" value="SMAD/FHA domain"/>
    <property type="match status" value="1"/>
</dbReference>
<dbReference type="EMBL" id="PZQS01000008">
    <property type="protein sequence ID" value="PVD25467.1"/>
    <property type="molecule type" value="Genomic_DNA"/>
</dbReference>
<evidence type="ECO:0000313" key="3">
    <source>
        <dbReference type="EMBL" id="PVD25467.1"/>
    </source>
</evidence>
<evidence type="ECO:0000256" key="1">
    <source>
        <dbReference type="SAM" id="MobiDB-lite"/>
    </source>
</evidence>
<dbReference type="Gene3D" id="2.60.200.20">
    <property type="match status" value="1"/>
</dbReference>
<dbReference type="InterPro" id="IPR008984">
    <property type="entry name" value="SMAD_FHA_dom_sf"/>
</dbReference>
<dbReference type="PROSITE" id="PS50006">
    <property type="entry name" value="FHA_DOMAIN"/>
    <property type="match status" value="1"/>
</dbReference>
<reference evidence="3 4" key="1">
    <citation type="submission" date="2018-04" db="EMBL/GenBank/DDBJ databases">
        <title>The genome of golden apple snail Pomacea canaliculata provides insight into stress tolerance and invasive adaptation.</title>
        <authorList>
            <person name="Liu C."/>
            <person name="Liu B."/>
            <person name="Ren Y."/>
            <person name="Zhang Y."/>
            <person name="Wang H."/>
            <person name="Li S."/>
            <person name="Jiang F."/>
            <person name="Yin L."/>
            <person name="Zhang G."/>
            <person name="Qian W."/>
            <person name="Fan W."/>
        </authorList>
    </citation>
    <scope>NUCLEOTIDE SEQUENCE [LARGE SCALE GENOMIC DNA]</scope>
    <source>
        <strain evidence="3">SZHN2017</strain>
        <tissue evidence="3">Muscle</tissue>
    </source>
</reference>
<feature type="domain" description="FHA" evidence="2">
    <location>
        <begin position="8"/>
        <end position="86"/>
    </location>
</feature>
<dbReference type="OrthoDB" id="6131500at2759"/>
<protein>
    <recommendedName>
        <fullName evidence="2">FHA domain-containing protein</fullName>
    </recommendedName>
</protein>
<dbReference type="Proteomes" id="UP000245119">
    <property type="component" value="Linkage Group LG8"/>
</dbReference>
<feature type="compositionally biased region" description="Pro residues" evidence="1">
    <location>
        <begin position="106"/>
        <end position="120"/>
    </location>
</feature>
<feature type="region of interest" description="Disordered" evidence="1">
    <location>
        <begin position="97"/>
        <end position="130"/>
    </location>
</feature>
<sequence>MKPSNTLVQIGSHRACRCCRVQQCPPPSSPAPRLLSPFALAFLSSVFSSGTVDKRHAVITFDLYLNRFKVKDLSTTNGTYINESRIPEQEYVYHIEQGDKQSEGSPSPPPLPLHPPPPLPSKAVSSVEMEVEGTEVPAWVNWHTSQMAECQGCIAEQKIEHTCTAGHTHHSKLQEHGQGACVMASDSHCAIEPEAGHNPEQDLEGLKPRLGRNTWPRKKVRQYTHVVSVFDEDLDTQGQPVTTSGSNTYFVSADDSVTPACGSRGMDSHSFDAGSIQRIPRNSRLPLPPEAWQLLVMLNV</sequence>
<gene>
    <name evidence="3" type="ORF">C0Q70_13123</name>
</gene>
<evidence type="ECO:0000313" key="4">
    <source>
        <dbReference type="Proteomes" id="UP000245119"/>
    </source>
</evidence>
<accession>A0A2T7NWD5</accession>
<proteinExistence type="predicted"/>
<evidence type="ECO:0000259" key="2">
    <source>
        <dbReference type="PROSITE" id="PS50006"/>
    </source>
</evidence>
<keyword evidence="4" id="KW-1185">Reference proteome</keyword>